<dbReference type="GO" id="GO:1990316">
    <property type="term" value="C:Atg1/ULK1 kinase complex"/>
    <property type="evidence" value="ECO:0007669"/>
    <property type="project" value="InterPro"/>
</dbReference>
<feature type="compositionally biased region" description="Polar residues" evidence="5">
    <location>
        <begin position="479"/>
        <end position="493"/>
    </location>
</feature>
<dbReference type="EMBL" id="CAUWAG010000007">
    <property type="protein sequence ID" value="CAJ2505162.1"/>
    <property type="molecule type" value="Genomic_DNA"/>
</dbReference>
<feature type="compositionally biased region" description="Polar residues" evidence="5">
    <location>
        <begin position="403"/>
        <end position="414"/>
    </location>
</feature>
<feature type="region of interest" description="Disordered" evidence="5">
    <location>
        <begin position="1"/>
        <end position="68"/>
    </location>
</feature>
<feature type="compositionally biased region" description="Low complexity" evidence="5">
    <location>
        <begin position="549"/>
        <end position="558"/>
    </location>
</feature>
<evidence type="ECO:0000313" key="7">
    <source>
        <dbReference type="EMBL" id="CAJ2505162.1"/>
    </source>
</evidence>
<comment type="caution">
    <text evidence="7">The sequence shown here is derived from an EMBL/GenBank/DDBJ whole genome shotgun (WGS) entry which is preliminary data.</text>
</comment>
<feature type="compositionally biased region" description="Low complexity" evidence="5">
    <location>
        <begin position="1"/>
        <end position="19"/>
    </location>
</feature>
<evidence type="ECO:0000256" key="4">
    <source>
        <dbReference type="RuleBase" id="RU361214"/>
    </source>
</evidence>
<evidence type="ECO:0000259" key="6">
    <source>
        <dbReference type="Pfam" id="PF10033"/>
    </source>
</evidence>
<feature type="compositionally biased region" description="Polar residues" evidence="5">
    <location>
        <begin position="446"/>
        <end position="460"/>
    </location>
</feature>
<dbReference type="InterPro" id="IPR036570">
    <property type="entry name" value="HORMA_dom_sf"/>
</dbReference>
<dbReference type="GO" id="GO:0000407">
    <property type="term" value="C:phagophore assembly site"/>
    <property type="evidence" value="ECO:0007669"/>
    <property type="project" value="TreeGrafter"/>
</dbReference>
<dbReference type="GO" id="GO:0000423">
    <property type="term" value="P:mitophagy"/>
    <property type="evidence" value="ECO:0007669"/>
    <property type="project" value="TreeGrafter"/>
</dbReference>
<feature type="compositionally biased region" description="Basic and acidic residues" evidence="5">
    <location>
        <begin position="898"/>
        <end position="912"/>
    </location>
</feature>
<name>A0AAI8YHU7_9PEZI</name>
<feature type="compositionally biased region" description="Low complexity" evidence="5">
    <location>
        <begin position="823"/>
        <end position="862"/>
    </location>
</feature>
<feature type="compositionally biased region" description="Basic and acidic residues" evidence="5">
    <location>
        <begin position="55"/>
        <end position="68"/>
    </location>
</feature>
<keyword evidence="8" id="KW-1185">Reference proteome</keyword>
<organism evidence="7 8">
    <name type="scientific">Anthostomella pinea</name>
    <dbReference type="NCBI Taxonomy" id="933095"/>
    <lineage>
        <taxon>Eukaryota</taxon>
        <taxon>Fungi</taxon>
        <taxon>Dikarya</taxon>
        <taxon>Ascomycota</taxon>
        <taxon>Pezizomycotina</taxon>
        <taxon>Sordariomycetes</taxon>
        <taxon>Xylariomycetidae</taxon>
        <taxon>Xylariales</taxon>
        <taxon>Xylariaceae</taxon>
        <taxon>Anthostomella</taxon>
    </lineage>
</organism>
<keyword evidence="3 4" id="KW-0072">Autophagy</keyword>
<dbReference type="PANTHER" id="PTHR13430:SF4">
    <property type="entry name" value="AUTOPHAGY-RELATED PROTEIN 13"/>
    <property type="match status" value="1"/>
</dbReference>
<evidence type="ECO:0000256" key="3">
    <source>
        <dbReference type="ARBA" id="ARBA00023006"/>
    </source>
</evidence>
<feature type="region of interest" description="Disordered" evidence="5">
    <location>
        <begin position="337"/>
        <end position="361"/>
    </location>
</feature>
<feature type="compositionally biased region" description="Gly residues" evidence="5">
    <location>
        <begin position="863"/>
        <end position="879"/>
    </location>
</feature>
<reference evidence="7" key="1">
    <citation type="submission" date="2023-10" db="EMBL/GenBank/DDBJ databases">
        <authorList>
            <person name="Hackl T."/>
        </authorList>
    </citation>
    <scope>NUCLEOTIDE SEQUENCE</scope>
</reference>
<evidence type="ECO:0000256" key="2">
    <source>
        <dbReference type="ARBA" id="ARBA00013801"/>
    </source>
</evidence>
<dbReference type="Pfam" id="PF10033">
    <property type="entry name" value="ATG13"/>
    <property type="match status" value="1"/>
</dbReference>
<dbReference type="InterPro" id="IPR040182">
    <property type="entry name" value="ATG13"/>
</dbReference>
<feature type="region of interest" description="Disordered" evidence="5">
    <location>
        <begin position="633"/>
        <end position="771"/>
    </location>
</feature>
<accession>A0AAI8YHU7</accession>
<gene>
    <name evidence="7" type="ORF">KHLLAP_LOCUS5630</name>
</gene>
<protein>
    <recommendedName>
        <fullName evidence="2 4">Autophagy-related protein 13</fullName>
    </recommendedName>
</protein>
<evidence type="ECO:0000313" key="8">
    <source>
        <dbReference type="Proteomes" id="UP001295740"/>
    </source>
</evidence>
<feature type="compositionally biased region" description="Gly residues" evidence="5">
    <location>
        <begin position="913"/>
        <end position="923"/>
    </location>
</feature>
<dbReference type="GO" id="GO:0005829">
    <property type="term" value="C:cytosol"/>
    <property type="evidence" value="ECO:0007669"/>
    <property type="project" value="TreeGrafter"/>
</dbReference>
<proteinExistence type="inferred from homology"/>
<sequence length="935" mass="100292">MHQTPRPTPRTSSPASPQTNPTRTNNHRDPGSPAARSPSGEDGLAPEISTGTGKPTDRTDGRPSRDSIKKLDQIIQNIYSKAGTLILQERMKVSPILVGRTLERRTSRWFQLDTDDIDDFREEFRVWKQCGGFDNRPPPLVIETYLDASRLKGGQSLVILDENGKRWDVVEALNSSDQSSDSSSGRQGKPNTHVVLERWRVELKGAIPDDPEDFGLLLPTIYKKAIVLMRSLYSITGILPAWRLARNSKTKGMHPALSIRCRVSSGDSRSYGSDTLRTPLFEGRGDVSTDCMFGDLEVPVGRFYVSVSYRNHCNFQVVETESLLSSRIGMAISDDMFKPSLPHRGQGRRESHAPEIGSLPYHRHTQDITENQQRYGSLSTFHGEGPLGTSPISALKAVKAPGSDNSSPPGSTPASVEAPPHSLPITGLARRPSLRTADGSGRRPSVSFQSSPFKQGSLSGSPVPRMQDYDVPPSPRASGLNTLTHVRNRSSLTAGMPASLRGGPPPATETTVVGSPRPSVSNRFSSSFTHRRNRQSFGGASKGDDDQNSSGKQSMSSSVAQPGFGLLNEAGAGGSSGSFQTDDDNIQDFLKALESKRTLQSFEPSKKGESATKKTAAQLSKFHLMRESNNALTESMNSSMQLQRSSSSSSRQLANVPGMSISSSPGKPLSPHTPHTPAIPSRLSENSSVDYAAPMRAASRARYDTDHQEGPPASIPAAFERTTAIDIPMSPRPYTHDRRSSSVAHQPRVSADDDDPDAHRSLSLGAEEREAPSLSVLLGRGIEAEANAAAELPVLQPPADIRESGLADTDGQGSSSVEREIRPPGGLFSGLSSSPYGRRYGSSAGRGVTPPHSGSGSLVGSSGRYGRGYSRGGTTGLGVTGASTDEAEDEPLLFDMSEINRDQSRRSLEEGRGGGSTGSGGDRGGYDSARGSRRW</sequence>
<dbReference type="InterPro" id="IPR018731">
    <property type="entry name" value="Atg13_N"/>
</dbReference>
<dbReference type="GO" id="GO:0034497">
    <property type="term" value="P:protein localization to phagophore assembly site"/>
    <property type="evidence" value="ECO:0007669"/>
    <property type="project" value="TreeGrafter"/>
</dbReference>
<feature type="region of interest" description="Disordered" evidence="5">
    <location>
        <begin position="801"/>
        <end position="935"/>
    </location>
</feature>
<dbReference type="PANTHER" id="PTHR13430">
    <property type="match status" value="1"/>
</dbReference>
<dbReference type="AlphaFoldDB" id="A0AAI8YHU7"/>
<comment type="similarity">
    <text evidence="1 4">Belongs to the ATG13 family. Fungi subfamily.</text>
</comment>
<dbReference type="Gene3D" id="6.10.140.1900">
    <property type="match status" value="1"/>
</dbReference>
<evidence type="ECO:0000256" key="1">
    <source>
        <dbReference type="ARBA" id="ARBA00005246"/>
    </source>
</evidence>
<feature type="domain" description="Autophagy-related protein 13 N-terminal" evidence="6">
    <location>
        <begin position="75"/>
        <end position="315"/>
    </location>
</feature>
<dbReference type="Proteomes" id="UP001295740">
    <property type="component" value="Unassembled WGS sequence"/>
</dbReference>
<evidence type="ECO:0000256" key="5">
    <source>
        <dbReference type="SAM" id="MobiDB-lite"/>
    </source>
</evidence>
<dbReference type="GO" id="GO:0034727">
    <property type="term" value="P:piecemeal microautophagy of the nucleus"/>
    <property type="evidence" value="ECO:0007669"/>
    <property type="project" value="TreeGrafter"/>
</dbReference>
<dbReference type="Gene3D" id="3.30.900.10">
    <property type="entry name" value="HORMA domain"/>
    <property type="match status" value="1"/>
</dbReference>
<feature type="compositionally biased region" description="Polar residues" evidence="5">
    <location>
        <begin position="508"/>
        <end position="528"/>
    </location>
</feature>
<feature type="compositionally biased region" description="Low complexity" evidence="5">
    <location>
        <begin position="635"/>
        <end position="653"/>
    </location>
</feature>
<feature type="region of interest" description="Disordered" evidence="5">
    <location>
        <begin position="398"/>
        <end position="585"/>
    </location>
</feature>